<evidence type="ECO:0000313" key="1">
    <source>
        <dbReference type="EMBL" id="KRN31128.1"/>
    </source>
</evidence>
<dbReference type="PATRIC" id="fig|1618.3.peg.1975"/>
<dbReference type="Proteomes" id="UP000051727">
    <property type="component" value="Unassembled WGS sequence"/>
</dbReference>
<comment type="caution">
    <text evidence="1">The sequence shown here is derived from an EMBL/GenBank/DDBJ whole genome shotgun (WGS) entry which is preliminary data.</text>
</comment>
<name>A0A0R2FRX9_9LACO</name>
<protein>
    <submittedName>
        <fullName evidence="1">Uncharacterized protein</fullName>
    </submittedName>
</protein>
<evidence type="ECO:0000313" key="2">
    <source>
        <dbReference type="Proteomes" id="UP000051727"/>
    </source>
</evidence>
<sequence length="115" mass="13500">MNNEQAQLALENIGSKIKLVLAEEEPTFSIKNERMGYVAYEFIEFLTTGSYLKYRLSDEEFAILTQLSKTRKRDRVPEKQFNKFVDNLSKADEPTRTKIINYVKELISNDNRRES</sequence>
<organism evidence="1 2">
    <name type="scientific">Liquorilactobacillus mali</name>
    <dbReference type="NCBI Taxonomy" id="1618"/>
    <lineage>
        <taxon>Bacteria</taxon>
        <taxon>Bacillati</taxon>
        <taxon>Bacillota</taxon>
        <taxon>Bacilli</taxon>
        <taxon>Lactobacillales</taxon>
        <taxon>Lactobacillaceae</taxon>
        <taxon>Liquorilactobacillus</taxon>
    </lineage>
</organism>
<dbReference type="RefSeq" id="WP_056990871.1">
    <property type="nucleotide sequence ID" value="NZ_JQAR01000005.1"/>
</dbReference>
<proteinExistence type="predicted"/>
<dbReference type="AlphaFoldDB" id="A0A0R2FRX9"/>
<dbReference type="OrthoDB" id="9916501at2"/>
<reference evidence="1 2" key="1">
    <citation type="journal article" date="2015" name="Genome Announc.">
        <title>Expanding the biotechnology potential of lactobacilli through comparative genomics of 213 strains and associated genera.</title>
        <authorList>
            <person name="Sun Z."/>
            <person name="Harris H.M."/>
            <person name="McCann A."/>
            <person name="Guo C."/>
            <person name="Argimon S."/>
            <person name="Zhang W."/>
            <person name="Yang X."/>
            <person name="Jeffery I.B."/>
            <person name="Cooney J.C."/>
            <person name="Kagawa T.F."/>
            <person name="Liu W."/>
            <person name="Song Y."/>
            <person name="Salvetti E."/>
            <person name="Wrobel A."/>
            <person name="Rasinkangas P."/>
            <person name="Parkhill J."/>
            <person name="Rea M.C."/>
            <person name="O'Sullivan O."/>
            <person name="Ritari J."/>
            <person name="Douillard F.P."/>
            <person name="Paul Ross R."/>
            <person name="Yang R."/>
            <person name="Briner A.E."/>
            <person name="Felis G.E."/>
            <person name="de Vos W.M."/>
            <person name="Barrangou R."/>
            <person name="Klaenhammer T.R."/>
            <person name="Caufield P.W."/>
            <person name="Cui Y."/>
            <person name="Zhang H."/>
            <person name="O'Toole P.W."/>
        </authorList>
    </citation>
    <scope>NUCLEOTIDE SEQUENCE [LARGE SCALE GENOMIC DNA]</scope>
    <source>
        <strain evidence="1 2">ATCC 27304</strain>
    </source>
</reference>
<accession>A0A0R2FRX9</accession>
<dbReference type="EMBL" id="JQAR01000005">
    <property type="protein sequence ID" value="KRN31128.1"/>
    <property type="molecule type" value="Genomic_DNA"/>
</dbReference>
<dbReference type="STRING" id="1618.IV36_GL001936"/>
<gene>
    <name evidence="1" type="ORF">IV36_GL001936</name>
</gene>